<dbReference type="HAMAP" id="MF_00303">
    <property type="entry name" value="Trigger_factor_Tig"/>
    <property type="match status" value="1"/>
</dbReference>
<sequence>MKFFVEKDQKLGHRVKINIPKKIVNDAIFKELIKISKKSNINGFRKGNIPIKIIQKKYGNAVYYDVFKQLMQKFFFEFIDNKKIKVIGSPRYYMKKEEELGTEYFEYSVIYEIYPKFCIEDIKNIQVKKITANITDEDIKRNIEKNKTNIKNLWNIENNKAIKFYDRITINYDVYEKNKNLEDFNKKNIRFIIGHNTLIPQLNEKLINHFVNDIIFLKIKFHKFYPEEKLQNKDIIFKIKIVKIEKKQEIESEENILNKNIISEVKIQNIKNNFIFQINKITEQYLEDQIIQKIIKQNIIVIPPILFQEERKKIYKQYQKEFQKEIKKNILEQKYHINIDLKTKKRLSLQIIIDKIISDNKLSPDEKNVQSLIKKLSLNYKNPIEIINLYNKNQNLQNTIKNIDLENQAINLLKKSIQIIKKNYTFNEFINYKWKNYEELTI</sequence>
<dbReference type="SUPFAM" id="SSF54534">
    <property type="entry name" value="FKBP-like"/>
    <property type="match status" value="1"/>
</dbReference>
<evidence type="ECO:0000259" key="12">
    <source>
        <dbReference type="Pfam" id="PF00254"/>
    </source>
</evidence>
<feature type="domain" description="Trigger factor C-terminal" evidence="14">
    <location>
        <begin position="269"/>
        <end position="414"/>
    </location>
</feature>
<evidence type="ECO:0000256" key="7">
    <source>
        <dbReference type="ARBA" id="ARBA00023186"/>
    </source>
</evidence>
<dbReference type="RefSeq" id="WP_158364735.1">
    <property type="nucleotide sequence ID" value="NZ_CP034900.1"/>
</dbReference>
<evidence type="ECO:0000256" key="3">
    <source>
        <dbReference type="ARBA" id="ARBA00013194"/>
    </source>
</evidence>
<evidence type="ECO:0000256" key="6">
    <source>
        <dbReference type="ARBA" id="ARBA00023110"/>
    </source>
</evidence>
<comment type="subcellular location">
    <subcellularLocation>
        <location evidence="11">Cytoplasm</location>
    </subcellularLocation>
    <text evidence="11">About half TF is bound to the ribosome near the polypeptide exit tunnel while the other half is free in the cytoplasm.</text>
</comment>
<evidence type="ECO:0000259" key="13">
    <source>
        <dbReference type="Pfam" id="PF05697"/>
    </source>
</evidence>
<keyword evidence="5 11" id="KW-0132">Cell division</keyword>
<comment type="domain">
    <text evidence="11">Consists of 3 domains; the N-terminus binds the ribosome, the middle domain has PPIase activity, while the C-terminus has intrinsic chaperone activity on its own.</text>
</comment>
<comment type="similarity">
    <text evidence="2 11">Belongs to the FKBP-type PPIase family. Tig subfamily.</text>
</comment>
<dbReference type="InterPro" id="IPR046357">
    <property type="entry name" value="PPIase_dom_sf"/>
</dbReference>
<dbReference type="GO" id="GO:0015031">
    <property type="term" value="P:protein transport"/>
    <property type="evidence" value="ECO:0007669"/>
    <property type="project" value="UniProtKB-UniRule"/>
</dbReference>
<dbReference type="InterPro" id="IPR027304">
    <property type="entry name" value="Trigger_fact/SurA_dom_sf"/>
</dbReference>
<proteinExistence type="inferred from homology"/>
<evidence type="ECO:0000313" key="16">
    <source>
        <dbReference type="Proteomes" id="UP000298654"/>
    </source>
</evidence>
<dbReference type="InterPro" id="IPR005215">
    <property type="entry name" value="Trig_fac"/>
</dbReference>
<dbReference type="EC" id="5.2.1.8" evidence="3 11"/>
<dbReference type="Pfam" id="PF05697">
    <property type="entry name" value="Trigger_N"/>
    <property type="match status" value="1"/>
</dbReference>
<evidence type="ECO:0000256" key="10">
    <source>
        <dbReference type="ARBA" id="ARBA00029986"/>
    </source>
</evidence>
<evidence type="ECO:0000256" key="5">
    <source>
        <dbReference type="ARBA" id="ARBA00022618"/>
    </source>
</evidence>
<evidence type="ECO:0000313" key="15">
    <source>
        <dbReference type="EMBL" id="QCI16128.1"/>
    </source>
</evidence>
<feature type="domain" description="PPIase FKBP-type" evidence="12">
    <location>
        <begin position="162"/>
        <end position="241"/>
    </location>
</feature>
<evidence type="ECO:0000256" key="2">
    <source>
        <dbReference type="ARBA" id="ARBA00005464"/>
    </source>
</evidence>
<dbReference type="NCBIfam" id="TIGR00115">
    <property type="entry name" value="tig"/>
    <property type="match status" value="1"/>
</dbReference>
<dbReference type="GO" id="GO:0005737">
    <property type="term" value="C:cytoplasm"/>
    <property type="evidence" value="ECO:0007669"/>
    <property type="project" value="UniProtKB-SubCell"/>
</dbReference>
<keyword evidence="9 11" id="KW-0131">Cell cycle</keyword>
<keyword evidence="8 11" id="KW-0413">Isomerase</keyword>
<dbReference type="InterPro" id="IPR037041">
    <property type="entry name" value="Trigger_fac_C_sf"/>
</dbReference>
<dbReference type="SUPFAM" id="SSF102735">
    <property type="entry name" value="Trigger factor ribosome-binding domain"/>
    <property type="match status" value="1"/>
</dbReference>
<dbReference type="Gene3D" id="3.10.50.40">
    <property type="match status" value="1"/>
</dbReference>
<evidence type="ECO:0000256" key="1">
    <source>
        <dbReference type="ARBA" id="ARBA00000971"/>
    </source>
</evidence>
<dbReference type="AlphaFoldDB" id="A0A4D6XMB9"/>
<dbReference type="Proteomes" id="UP000298654">
    <property type="component" value="Chromosome"/>
</dbReference>
<evidence type="ECO:0000259" key="14">
    <source>
        <dbReference type="Pfam" id="PF05698"/>
    </source>
</evidence>
<feature type="domain" description="Trigger factor ribosome-binding bacterial" evidence="13">
    <location>
        <begin position="1"/>
        <end position="145"/>
    </location>
</feature>
<dbReference type="Gene3D" id="3.30.70.1050">
    <property type="entry name" value="Trigger factor ribosome-binding domain"/>
    <property type="match status" value="1"/>
</dbReference>
<reference evidence="15 16" key="1">
    <citation type="submission" date="2018-12" db="EMBL/GenBank/DDBJ databases">
        <authorList>
            <person name="Chong R.A."/>
        </authorList>
    </citation>
    <scope>NUCLEOTIDE SEQUENCE [LARGE SCALE GENOMIC DNA]</scope>
    <source>
        <strain evidence="15 16">Aar</strain>
    </source>
</reference>
<keyword evidence="11" id="KW-0963">Cytoplasm</keyword>
<dbReference type="Pfam" id="PF00254">
    <property type="entry name" value="FKBP_C"/>
    <property type="match status" value="1"/>
</dbReference>
<dbReference type="GO" id="GO:0051301">
    <property type="term" value="P:cell division"/>
    <property type="evidence" value="ECO:0007669"/>
    <property type="project" value="UniProtKB-KW"/>
</dbReference>
<dbReference type="InterPro" id="IPR036611">
    <property type="entry name" value="Trigger_fac_ribosome-bd_sf"/>
</dbReference>
<dbReference type="SUPFAM" id="SSF109998">
    <property type="entry name" value="Triger factor/SurA peptide-binding domain-like"/>
    <property type="match status" value="1"/>
</dbReference>
<comment type="function">
    <text evidence="11">Involved in protein export. Acts as a chaperone by maintaining the newly synthesized protein in an open conformation. Functions as a peptidyl-prolyl cis-trans isomerase.</text>
</comment>
<evidence type="ECO:0000256" key="4">
    <source>
        <dbReference type="ARBA" id="ARBA00016902"/>
    </source>
</evidence>
<reference evidence="15 16" key="2">
    <citation type="submission" date="2019-05" db="EMBL/GenBank/DDBJ databases">
        <title>Genome evolution of the obligate endosymbiont Buchnera aphidicola.</title>
        <authorList>
            <person name="Moran N.A."/>
        </authorList>
    </citation>
    <scope>NUCLEOTIDE SEQUENCE [LARGE SCALE GENOMIC DNA]</scope>
    <source>
        <strain evidence="15 16">Aar</strain>
    </source>
</reference>
<protein>
    <recommendedName>
        <fullName evidence="4 11">Trigger factor</fullName>
        <shortName evidence="11">TF</shortName>
        <ecNumber evidence="3 11">5.2.1.8</ecNumber>
    </recommendedName>
    <alternativeName>
        <fullName evidence="10 11">PPIase</fullName>
    </alternativeName>
</protein>
<evidence type="ECO:0000256" key="11">
    <source>
        <dbReference type="HAMAP-Rule" id="MF_00303"/>
    </source>
</evidence>
<dbReference type="OrthoDB" id="9767721at2"/>
<dbReference type="PIRSF" id="PIRSF003095">
    <property type="entry name" value="Trigger_factor"/>
    <property type="match status" value="1"/>
</dbReference>
<dbReference type="InterPro" id="IPR001179">
    <property type="entry name" value="PPIase_FKBP_dom"/>
</dbReference>
<dbReference type="InterPro" id="IPR008881">
    <property type="entry name" value="Trigger_fac_ribosome-bd_bac"/>
</dbReference>
<dbReference type="GO" id="GO:0003755">
    <property type="term" value="F:peptidyl-prolyl cis-trans isomerase activity"/>
    <property type="evidence" value="ECO:0007669"/>
    <property type="project" value="UniProtKB-UniRule"/>
</dbReference>
<comment type="catalytic activity">
    <reaction evidence="1 11">
        <text>[protein]-peptidylproline (omega=180) = [protein]-peptidylproline (omega=0)</text>
        <dbReference type="Rhea" id="RHEA:16237"/>
        <dbReference type="Rhea" id="RHEA-COMP:10747"/>
        <dbReference type="Rhea" id="RHEA-COMP:10748"/>
        <dbReference type="ChEBI" id="CHEBI:83833"/>
        <dbReference type="ChEBI" id="CHEBI:83834"/>
        <dbReference type="EC" id="5.2.1.8"/>
    </reaction>
</comment>
<name>A0A4D6XMB9_9GAMM</name>
<dbReference type="Gene3D" id="1.10.3120.10">
    <property type="entry name" value="Trigger factor, C-terminal domain"/>
    <property type="match status" value="1"/>
</dbReference>
<keyword evidence="7 11" id="KW-0143">Chaperone</keyword>
<evidence type="ECO:0000256" key="9">
    <source>
        <dbReference type="ARBA" id="ARBA00023306"/>
    </source>
</evidence>
<dbReference type="EMBL" id="CP034900">
    <property type="protein sequence ID" value="QCI16128.1"/>
    <property type="molecule type" value="Genomic_DNA"/>
</dbReference>
<keyword evidence="6 11" id="KW-0697">Rotamase</keyword>
<dbReference type="Pfam" id="PF05698">
    <property type="entry name" value="Trigger_C"/>
    <property type="match status" value="1"/>
</dbReference>
<dbReference type="InterPro" id="IPR008880">
    <property type="entry name" value="Trigger_fac_C"/>
</dbReference>
<organism evidence="15 16">
    <name type="scientific">Buchnera aphidicola</name>
    <name type="common">Artemisaphis artemisicola</name>
    <dbReference type="NCBI Taxonomy" id="1241836"/>
    <lineage>
        <taxon>Bacteria</taxon>
        <taxon>Pseudomonadati</taxon>
        <taxon>Pseudomonadota</taxon>
        <taxon>Gammaproteobacteria</taxon>
        <taxon>Enterobacterales</taxon>
        <taxon>Erwiniaceae</taxon>
        <taxon>Buchnera</taxon>
    </lineage>
</organism>
<evidence type="ECO:0000256" key="8">
    <source>
        <dbReference type="ARBA" id="ARBA00023235"/>
    </source>
</evidence>
<dbReference type="GO" id="GO:0006457">
    <property type="term" value="P:protein folding"/>
    <property type="evidence" value="ECO:0007669"/>
    <property type="project" value="UniProtKB-UniRule"/>
</dbReference>
<gene>
    <name evidence="11 15" type="primary">tig</name>
    <name evidence="15" type="ORF">D9V59_02370</name>
</gene>
<accession>A0A4D6XMB9</accession>